<dbReference type="PROSITE" id="PS50200">
    <property type="entry name" value="RA"/>
    <property type="match status" value="1"/>
</dbReference>
<dbReference type="PANTHER" id="PTHR15286:SF11">
    <property type="entry name" value="RAS ASSOCIATION DOMAIN-CONTAINING PROTEIN 7"/>
    <property type="match status" value="1"/>
</dbReference>
<protein>
    <recommendedName>
        <fullName evidence="4">Ras-associating domain-containing protein</fullName>
    </recommendedName>
</protein>
<feature type="region of interest" description="Disordered" evidence="2">
    <location>
        <begin position="256"/>
        <end position="295"/>
    </location>
</feature>
<keyword evidence="1" id="KW-0175">Coiled coil</keyword>
<name>A0A3Q3VS63_MOLML</name>
<feature type="region of interest" description="Disordered" evidence="2">
    <location>
        <begin position="84"/>
        <end position="117"/>
    </location>
</feature>
<evidence type="ECO:0000256" key="1">
    <source>
        <dbReference type="SAM" id="Coils"/>
    </source>
</evidence>
<reference evidence="5" key="1">
    <citation type="submission" date="2025-08" db="UniProtKB">
        <authorList>
            <consortium name="Ensembl"/>
        </authorList>
    </citation>
    <scope>IDENTIFICATION</scope>
</reference>
<feature type="compositionally biased region" description="Basic and acidic residues" evidence="2">
    <location>
        <begin position="99"/>
        <end position="117"/>
    </location>
</feature>
<evidence type="ECO:0000256" key="3">
    <source>
        <dbReference type="SAM" id="SignalP"/>
    </source>
</evidence>
<dbReference type="Ensembl" id="ENSMMOT00000001426.1">
    <property type="protein sequence ID" value="ENSMMOP00000001397.1"/>
    <property type="gene ID" value="ENSMMOG00000001174.1"/>
</dbReference>
<keyword evidence="3" id="KW-0732">Signal</keyword>
<dbReference type="Proteomes" id="UP000261620">
    <property type="component" value="Unplaced"/>
</dbReference>
<feature type="domain" description="Ras-associating" evidence="4">
    <location>
        <begin position="3"/>
        <end position="86"/>
    </location>
</feature>
<dbReference type="OMA" id="EPHEHRE"/>
<dbReference type="Pfam" id="PF00788">
    <property type="entry name" value="RA"/>
    <property type="match status" value="1"/>
</dbReference>
<feature type="compositionally biased region" description="Polar residues" evidence="2">
    <location>
        <begin position="84"/>
        <end position="98"/>
    </location>
</feature>
<dbReference type="InterPro" id="IPR000159">
    <property type="entry name" value="RA_dom"/>
</dbReference>
<accession>A0A3Q3VS63</accession>
<dbReference type="InterPro" id="IPR029071">
    <property type="entry name" value="Ubiquitin-like_domsf"/>
</dbReference>
<feature type="coiled-coil region" evidence="1">
    <location>
        <begin position="201"/>
        <end position="249"/>
    </location>
</feature>
<dbReference type="STRING" id="94237.ENSMMOP00000001397"/>
<dbReference type="PANTHER" id="PTHR15286">
    <property type="entry name" value="RAS-ASSOCIATING DOMAIN CONTAINING PROTEIN"/>
    <property type="match status" value="1"/>
</dbReference>
<reference evidence="5" key="2">
    <citation type="submission" date="2025-09" db="UniProtKB">
        <authorList>
            <consortium name="Ensembl"/>
        </authorList>
    </citation>
    <scope>IDENTIFICATION</scope>
</reference>
<evidence type="ECO:0000259" key="4">
    <source>
        <dbReference type="PROSITE" id="PS50200"/>
    </source>
</evidence>
<sequence>MLFALALKVWVDGVLRVVCGLSPSTSCKDVVIALAQAIGQTGRYILTMKLQGTDRQLVADDCPLQLLVQLGQLSAEVQFVLQRTRPSLSEGPTTATRPRSSEPHEHREPNGALETARRRQNKAELMLRGHWEEQLQAAMDRERDIHRHLQQMQVSLDEHSYQIGELHARSAHLERDVKIRGHSQSRRAASPQQDEVLRPLQQELQHRLQQAEELNATLSQTRRELRAAEERLQDRWEMVEELNKELRQRKLQQFIQQSGSNPHADQTAPQSAAEVYLGNAGIVDQEQPGRCTSSA</sequence>
<dbReference type="SUPFAM" id="SSF54236">
    <property type="entry name" value="Ubiquitin-like"/>
    <property type="match status" value="1"/>
</dbReference>
<organism evidence="5 6">
    <name type="scientific">Mola mola</name>
    <name type="common">Ocean sunfish</name>
    <name type="synonym">Tetraodon mola</name>
    <dbReference type="NCBI Taxonomy" id="94237"/>
    <lineage>
        <taxon>Eukaryota</taxon>
        <taxon>Metazoa</taxon>
        <taxon>Chordata</taxon>
        <taxon>Craniata</taxon>
        <taxon>Vertebrata</taxon>
        <taxon>Euteleostomi</taxon>
        <taxon>Actinopterygii</taxon>
        <taxon>Neopterygii</taxon>
        <taxon>Teleostei</taxon>
        <taxon>Neoteleostei</taxon>
        <taxon>Acanthomorphata</taxon>
        <taxon>Eupercaria</taxon>
        <taxon>Tetraodontiformes</taxon>
        <taxon>Molidae</taxon>
        <taxon>Mola</taxon>
    </lineage>
</organism>
<feature type="signal peptide" evidence="3">
    <location>
        <begin position="1"/>
        <end position="20"/>
    </location>
</feature>
<dbReference type="SMART" id="SM00314">
    <property type="entry name" value="RA"/>
    <property type="match status" value="1"/>
</dbReference>
<dbReference type="Gene3D" id="3.10.20.90">
    <property type="entry name" value="Phosphatidylinositol 3-kinase Catalytic Subunit, Chain A, domain 1"/>
    <property type="match status" value="1"/>
</dbReference>
<feature type="chain" id="PRO_5018767308" description="Ras-associating domain-containing protein" evidence="3">
    <location>
        <begin position="21"/>
        <end position="295"/>
    </location>
</feature>
<proteinExistence type="predicted"/>
<keyword evidence="6" id="KW-1185">Reference proteome</keyword>
<feature type="compositionally biased region" description="Polar residues" evidence="2">
    <location>
        <begin position="256"/>
        <end position="270"/>
    </location>
</feature>
<evidence type="ECO:0000313" key="6">
    <source>
        <dbReference type="Proteomes" id="UP000261620"/>
    </source>
</evidence>
<dbReference type="GO" id="GO:0007165">
    <property type="term" value="P:signal transduction"/>
    <property type="evidence" value="ECO:0007669"/>
    <property type="project" value="InterPro"/>
</dbReference>
<dbReference type="InterPro" id="IPR033593">
    <property type="entry name" value="N-RASSF"/>
</dbReference>
<evidence type="ECO:0000313" key="5">
    <source>
        <dbReference type="Ensembl" id="ENSMMOP00000001397.1"/>
    </source>
</evidence>
<dbReference type="AlphaFoldDB" id="A0A3Q3VS63"/>
<evidence type="ECO:0000256" key="2">
    <source>
        <dbReference type="SAM" id="MobiDB-lite"/>
    </source>
</evidence>